<dbReference type="GeneID" id="11494672"/>
<dbReference type="AlphaFoldDB" id="G0W931"/>
<accession>G0W931</accession>
<organism evidence="1 2">
    <name type="scientific">Naumovozyma dairenensis (strain ATCC 10597 / BCRC 20456 / CBS 421 / NBRC 0211 / NRRL Y-12639)</name>
    <name type="common">Saccharomyces dairenensis</name>
    <dbReference type="NCBI Taxonomy" id="1071378"/>
    <lineage>
        <taxon>Eukaryota</taxon>
        <taxon>Fungi</taxon>
        <taxon>Dikarya</taxon>
        <taxon>Ascomycota</taxon>
        <taxon>Saccharomycotina</taxon>
        <taxon>Saccharomycetes</taxon>
        <taxon>Saccharomycetales</taxon>
        <taxon>Saccharomycetaceae</taxon>
        <taxon>Naumovozyma</taxon>
    </lineage>
</organism>
<keyword evidence="2" id="KW-1185">Reference proteome</keyword>
<reference evidence="1 2" key="1">
    <citation type="journal article" date="2011" name="Proc. Natl. Acad. Sci. U.S.A.">
        <title>Evolutionary erosion of yeast sex chromosomes by mating-type switching accidents.</title>
        <authorList>
            <person name="Gordon J.L."/>
            <person name="Armisen D."/>
            <person name="Proux-Wera E."/>
            <person name="Oheigeartaigh S.S."/>
            <person name="Byrne K.P."/>
            <person name="Wolfe K.H."/>
        </authorList>
    </citation>
    <scope>NUCLEOTIDE SEQUENCE [LARGE SCALE GENOMIC DNA]</scope>
    <source>
        <strain evidence="2">ATCC 10597 / BCRC 20456 / CBS 421 / NBRC 0211 / NRRL Y-12639</strain>
    </source>
</reference>
<protein>
    <submittedName>
        <fullName evidence="1">Uncharacterized protein</fullName>
    </submittedName>
</protein>
<dbReference type="OMA" id="CTERTMP"/>
<dbReference type="Proteomes" id="UP000000689">
    <property type="component" value="Chromosome 3"/>
</dbReference>
<evidence type="ECO:0000313" key="1">
    <source>
        <dbReference type="EMBL" id="CCD24292.1"/>
    </source>
</evidence>
<evidence type="ECO:0000313" key="2">
    <source>
        <dbReference type="Proteomes" id="UP000000689"/>
    </source>
</evidence>
<dbReference type="EMBL" id="HE580269">
    <property type="protein sequence ID" value="CCD24292.1"/>
    <property type="molecule type" value="Genomic_DNA"/>
</dbReference>
<gene>
    <name evidence="1" type="primary">NDAI0C06330</name>
    <name evidence="1" type="ordered locus">NDAI_0C06330</name>
</gene>
<name>G0W931_NAUDC</name>
<dbReference type="RefSeq" id="XP_003669535.1">
    <property type="nucleotide sequence ID" value="XM_003669487.1"/>
</dbReference>
<dbReference type="HOGENOM" id="CLU_780951_0_0_1"/>
<proteinExistence type="predicted"/>
<sequence length="355" mass="42136">MTISYLKESYASLIKLFFNDEQCEITRTNDPNVPSCFNHKSVRTMPIIKEKHKDGLFMFSSPESLEKYKQLNSKYFGELNINGFGIPYLHIIRIVSPIGFPFVDNCSSFKIYKYEVRNASDPLPLEYPHFEIITSSNHLKLYKILICSIDQFNYEMLGSGKFYFQYYMPDFPISNMLMRWKGLMSDYHFQMDEMNFNWRQCFQFNSKGYVHHRLRLTDVTVPQQDNSTVIANSLERKFKKKNLKQNVIVAHLLRIPIKPYDFTRGRGSDFFQWTDLEIGEDSQFHTLGIQDISPLKERIACQGLFFSYREVEKYELYIYDAVDFMYLPELMGWDEFYRWKAMNPKTLVVMLAGNK</sequence>
<dbReference type="KEGG" id="ndi:NDAI_0C06330"/>
<dbReference type="OrthoDB" id="4031722at2759"/>